<dbReference type="InterPro" id="IPR014150">
    <property type="entry name" value="Conjugal_tfr_TrbL"/>
</dbReference>
<feature type="transmembrane region" description="Helical" evidence="6">
    <location>
        <begin position="210"/>
        <end position="232"/>
    </location>
</feature>
<protein>
    <submittedName>
        <fullName evidence="8">P-type conjugative transfer protein TrbL</fullName>
    </submittedName>
</protein>
<keyword evidence="4 6" id="KW-0472">Membrane</keyword>
<dbReference type="InterPro" id="IPR007688">
    <property type="entry name" value="Conjugal_tfr_TrbL/VirB6"/>
</dbReference>
<keyword evidence="3 6" id="KW-1133">Transmembrane helix</keyword>
<dbReference type="STRING" id="1137284.GCA_001418205_03609"/>
<keyword evidence="9" id="KW-1185">Reference proteome</keyword>
<name>A0A0K6ITQ4_9GAMM</name>
<feature type="region of interest" description="Disordered" evidence="5">
    <location>
        <begin position="538"/>
        <end position="557"/>
    </location>
</feature>
<evidence type="ECO:0000256" key="5">
    <source>
        <dbReference type="SAM" id="MobiDB-lite"/>
    </source>
</evidence>
<feature type="transmembrane region" description="Helical" evidence="6">
    <location>
        <begin position="55"/>
        <end position="74"/>
    </location>
</feature>
<feature type="signal peptide" evidence="7">
    <location>
        <begin position="1"/>
        <end position="23"/>
    </location>
</feature>
<dbReference type="GO" id="GO:0016020">
    <property type="term" value="C:membrane"/>
    <property type="evidence" value="ECO:0007669"/>
    <property type="project" value="UniProtKB-SubCell"/>
</dbReference>
<sequence>MKGFTTKSALILSLGTISVHASAAVDRGGVLNDVADRFATASQAWASVITDHATWLFWTLVVISMVWTFGMMALRKADIGEFFAEFVRFTITTGFFWWLLINGPTFAMSIIDSLRNVAAEASGMPRGLHPSTPIDIAFDILAKAVDSYSVTSPIDNLSIFLTSLAILACMAIVAANVLLALITAWIIAYAGIFVLGFGGSRWTSDIAVNYFRSVAGIALKLMTMTLLVGIAVSIIDGYHADLSEGAPLDELLVIFVVSLVMVILINSVPNVIAGLIPGGGAAASSGSSFGAGALIGGAVGAGAAVMSGGAALGGAAMSGVTNMAGGASAVKAAFEKAQMSMSEGPMPEFGGSSSSASNGDTGSSDTGETPFAQAAGFSGGESHAPGEEAVSESGSETHSSEQAQTSSGFMTGAANAGRVAAGTASALAKGMGSKAMGGFQNKVSQTAGGRLASSIRESMDTGSDSMGHQEGEGSSDGRQSPSFGSDSLGGQEGWINQSGGFSELSESDQEEARQAHADWQERDPEKHTFDVEDYVDYAQDKQRERNEEIASFVGRTR</sequence>
<dbReference type="OrthoDB" id="8525003at2"/>
<accession>A0A0K6ITQ4</accession>
<dbReference type="GO" id="GO:0030255">
    <property type="term" value="P:protein secretion by the type IV secretion system"/>
    <property type="evidence" value="ECO:0007669"/>
    <property type="project" value="InterPro"/>
</dbReference>
<feature type="region of interest" description="Disordered" evidence="5">
    <location>
        <begin position="340"/>
        <end position="407"/>
    </location>
</feature>
<feature type="transmembrane region" description="Helical" evidence="6">
    <location>
        <begin position="86"/>
        <end position="111"/>
    </location>
</feature>
<dbReference type="Proteomes" id="UP000182769">
    <property type="component" value="Unassembled WGS sequence"/>
</dbReference>
<evidence type="ECO:0000256" key="1">
    <source>
        <dbReference type="ARBA" id="ARBA00004141"/>
    </source>
</evidence>
<evidence type="ECO:0000256" key="7">
    <source>
        <dbReference type="SAM" id="SignalP"/>
    </source>
</evidence>
<feature type="transmembrane region" description="Helical" evidence="6">
    <location>
        <begin position="165"/>
        <end position="198"/>
    </location>
</feature>
<evidence type="ECO:0000313" key="8">
    <source>
        <dbReference type="EMBL" id="CUB06485.1"/>
    </source>
</evidence>
<organism evidence="8 9">
    <name type="scientific">Marinomonas fungiae</name>
    <dbReference type="NCBI Taxonomy" id="1137284"/>
    <lineage>
        <taxon>Bacteria</taxon>
        <taxon>Pseudomonadati</taxon>
        <taxon>Pseudomonadota</taxon>
        <taxon>Gammaproteobacteria</taxon>
        <taxon>Oceanospirillales</taxon>
        <taxon>Oceanospirillaceae</taxon>
        <taxon>Marinomonas</taxon>
    </lineage>
</organism>
<feature type="transmembrane region" description="Helical" evidence="6">
    <location>
        <begin position="252"/>
        <end position="276"/>
    </location>
</feature>
<dbReference type="Pfam" id="PF04610">
    <property type="entry name" value="TrbL"/>
    <property type="match status" value="1"/>
</dbReference>
<dbReference type="EMBL" id="CYHG01000018">
    <property type="protein sequence ID" value="CUB06485.1"/>
    <property type="molecule type" value="Genomic_DNA"/>
</dbReference>
<keyword evidence="7" id="KW-0732">Signal</keyword>
<feature type="transmembrane region" description="Helical" evidence="6">
    <location>
        <begin position="288"/>
        <end position="312"/>
    </location>
</feature>
<keyword evidence="2 6" id="KW-0812">Transmembrane</keyword>
<feature type="compositionally biased region" description="Basic and acidic residues" evidence="5">
    <location>
        <begin position="538"/>
        <end position="548"/>
    </location>
</feature>
<feature type="compositionally biased region" description="Polar residues" evidence="5">
    <location>
        <begin position="392"/>
        <end position="407"/>
    </location>
</feature>
<gene>
    <name evidence="8" type="ORF">Ga0061065_11842</name>
</gene>
<evidence type="ECO:0000256" key="3">
    <source>
        <dbReference type="ARBA" id="ARBA00022989"/>
    </source>
</evidence>
<dbReference type="AlphaFoldDB" id="A0A0K6ITQ4"/>
<feature type="chain" id="PRO_5005505518" evidence="7">
    <location>
        <begin position="24"/>
        <end position="557"/>
    </location>
</feature>
<evidence type="ECO:0000256" key="6">
    <source>
        <dbReference type="SAM" id="Phobius"/>
    </source>
</evidence>
<feature type="compositionally biased region" description="Low complexity" evidence="5">
    <location>
        <begin position="350"/>
        <end position="367"/>
    </location>
</feature>
<evidence type="ECO:0000256" key="2">
    <source>
        <dbReference type="ARBA" id="ARBA00022692"/>
    </source>
</evidence>
<feature type="compositionally biased region" description="Basic and acidic residues" evidence="5">
    <location>
        <begin position="510"/>
        <end position="530"/>
    </location>
</feature>
<evidence type="ECO:0000313" key="9">
    <source>
        <dbReference type="Proteomes" id="UP000182769"/>
    </source>
</evidence>
<dbReference type="RefSeq" id="WP_055464609.1">
    <property type="nucleotide sequence ID" value="NZ_CYHG01000018.1"/>
</dbReference>
<reference evidence="9" key="1">
    <citation type="submission" date="2015-08" db="EMBL/GenBank/DDBJ databases">
        <authorList>
            <person name="Varghese N."/>
        </authorList>
    </citation>
    <scope>NUCLEOTIDE SEQUENCE [LARGE SCALE GENOMIC DNA]</scope>
    <source>
        <strain evidence="9">JCM 18476</strain>
    </source>
</reference>
<dbReference type="NCBIfam" id="TIGR02783">
    <property type="entry name" value="TrbL_P"/>
    <property type="match status" value="1"/>
</dbReference>
<feature type="compositionally biased region" description="Polar residues" evidence="5">
    <location>
        <begin position="476"/>
        <end position="485"/>
    </location>
</feature>
<evidence type="ECO:0000256" key="4">
    <source>
        <dbReference type="ARBA" id="ARBA00023136"/>
    </source>
</evidence>
<proteinExistence type="predicted"/>
<feature type="region of interest" description="Disordered" evidence="5">
    <location>
        <begin position="457"/>
        <end position="533"/>
    </location>
</feature>
<comment type="subcellular location">
    <subcellularLocation>
        <location evidence="1">Membrane</location>
        <topology evidence="1">Multi-pass membrane protein</topology>
    </subcellularLocation>
</comment>